<dbReference type="AlphaFoldDB" id="A0AAD7U4E3"/>
<comment type="caution">
    <text evidence="2">The sequence shown here is derived from an EMBL/GenBank/DDBJ whole genome shotgun (WGS) entry which is preliminary data.</text>
</comment>
<dbReference type="SUPFAM" id="SSF50630">
    <property type="entry name" value="Acid proteases"/>
    <property type="match status" value="1"/>
</dbReference>
<organism evidence="2 3">
    <name type="scientific">Trametes cubensis</name>
    <dbReference type="NCBI Taxonomy" id="1111947"/>
    <lineage>
        <taxon>Eukaryota</taxon>
        <taxon>Fungi</taxon>
        <taxon>Dikarya</taxon>
        <taxon>Basidiomycota</taxon>
        <taxon>Agaricomycotina</taxon>
        <taxon>Agaricomycetes</taxon>
        <taxon>Polyporales</taxon>
        <taxon>Polyporaceae</taxon>
        <taxon>Trametes</taxon>
    </lineage>
</organism>
<gene>
    <name evidence="2" type="ORF">ONZ51_g1163</name>
</gene>
<dbReference type="EMBL" id="JAPEVG010000015">
    <property type="protein sequence ID" value="KAJ8496396.1"/>
    <property type="molecule type" value="Genomic_DNA"/>
</dbReference>
<dbReference type="InterPro" id="IPR021109">
    <property type="entry name" value="Peptidase_aspartic_dom_sf"/>
</dbReference>
<protein>
    <submittedName>
        <fullName evidence="2">Uncharacterized protein</fullName>
    </submittedName>
</protein>
<evidence type="ECO:0000313" key="2">
    <source>
        <dbReference type="EMBL" id="KAJ8496396.1"/>
    </source>
</evidence>
<feature type="region of interest" description="Disordered" evidence="1">
    <location>
        <begin position="125"/>
        <end position="191"/>
    </location>
</feature>
<reference evidence="2" key="1">
    <citation type="submission" date="2022-11" db="EMBL/GenBank/DDBJ databases">
        <title>Genome Sequence of Cubamyces cubensis.</title>
        <authorList>
            <person name="Buettner E."/>
        </authorList>
    </citation>
    <scope>NUCLEOTIDE SEQUENCE</scope>
    <source>
        <strain evidence="2">MPL-01</strain>
    </source>
</reference>
<evidence type="ECO:0000313" key="3">
    <source>
        <dbReference type="Proteomes" id="UP001215151"/>
    </source>
</evidence>
<dbReference type="Gene3D" id="2.40.70.10">
    <property type="entry name" value="Acid Proteases"/>
    <property type="match status" value="1"/>
</dbReference>
<evidence type="ECO:0000256" key="1">
    <source>
        <dbReference type="SAM" id="MobiDB-lite"/>
    </source>
</evidence>
<accession>A0AAD7U4E3</accession>
<name>A0AAD7U4E3_9APHY</name>
<keyword evidence="3" id="KW-1185">Reference proteome</keyword>
<sequence>MSARTASMHMGKICSFPWALAVVPRRLLAPGIVRSSIQDAYRIRSNTSFVSDCLHGITVMQSSPTATETATHGTFIRVYGMMSADSGAVLRRAIDAVRRAWTLESGAEEPLGVYFEGEELVFHDPDGILDDPQASNQSDPDGGLDDPPGTESAWSDHLPSDTDSEDGLMDDKSDDYHDYSTYEGGPSAASSETLLPVPQIKVFLKLACSDYCVREFYIIRMTVTQYKETFVGGFDHIVFNLELDTGSNTTWLRGEHVAEIVPPAQSSNRSSGGEPTEFNIKRISYETLLNKPRIFDHGIDRPYIPEGETATMTEWEGCVCYDESANRAVVLGKPTRLEPFTITLPGACNWGDQESWWQELPVQFTPAIAICGSPYLVYGSPCDGILGLGTSKFQSAFGHLYRHRDVPPEAFIPSFSVALERKLMVKENDPGVVFYFMLRPPPDDEDEPPAPSYLGLQRWPCARQPKWSPRIDISPSGGPWLATLAHLRVWEDVEPTSADPETLARRSASCNIAIDNQWTFSMDTGASSSYFPKDALDAIRAIHFISSRPTDRSEQVAGASYYASPAFWRKNDVTVELIFQNTDQTTVSVYVPALGFLYDTKGEGLVWEAPSAHAKAGSGILGLNFFQVVYAAFHSPPSASNLAPYIHLAPQTRADTSAGLYSVPPLRGEP</sequence>
<feature type="compositionally biased region" description="Low complexity" evidence="1">
    <location>
        <begin position="139"/>
        <end position="149"/>
    </location>
</feature>
<dbReference type="Proteomes" id="UP001215151">
    <property type="component" value="Unassembled WGS sequence"/>
</dbReference>
<feature type="compositionally biased region" description="Basic and acidic residues" evidence="1">
    <location>
        <begin position="169"/>
        <end position="180"/>
    </location>
</feature>
<proteinExistence type="predicted"/>